<evidence type="ECO:0000256" key="1">
    <source>
        <dbReference type="ARBA" id="ARBA00010062"/>
    </source>
</evidence>
<dbReference type="Gene3D" id="3.40.50.2300">
    <property type="match status" value="2"/>
</dbReference>
<dbReference type="EMBL" id="PQVP01000002">
    <property type="protein sequence ID" value="POZ83193.1"/>
    <property type="molecule type" value="Genomic_DNA"/>
</dbReference>
<feature type="chain" id="PRO_5015524112" evidence="5">
    <location>
        <begin position="25"/>
        <end position="382"/>
    </location>
</feature>
<dbReference type="Proteomes" id="UP000238655">
    <property type="component" value="Chromosome 1"/>
</dbReference>
<feature type="domain" description="Leucine-binding protein" evidence="6">
    <location>
        <begin position="30"/>
        <end position="372"/>
    </location>
</feature>
<dbReference type="Pfam" id="PF13458">
    <property type="entry name" value="Peripla_BP_6"/>
    <property type="match status" value="1"/>
</dbReference>
<dbReference type="CDD" id="cd06342">
    <property type="entry name" value="PBP1_ABC_LIVBP-like"/>
    <property type="match status" value="1"/>
</dbReference>
<accession>A0A2S5DVS0</accession>
<evidence type="ECO:0000256" key="2">
    <source>
        <dbReference type="ARBA" id="ARBA00022448"/>
    </source>
</evidence>
<dbReference type="PRINTS" id="PR00337">
    <property type="entry name" value="LEUILEVALBP"/>
</dbReference>
<gene>
    <name evidence="7" type="ORF">C3743_23950</name>
</gene>
<dbReference type="InterPro" id="IPR028081">
    <property type="entry name" value="Leu-bd"/>
</dbReference>
<evidence type="ECO:0000256" key="4">
    <source>
        <dbReference type="ARBA" id="ARBA00022970"/>
    </source>
</evidence>
<sequence>MKLSKSVAFVSGAMLVCASGVTSAQEDTVVKLGFAGPLTGQNANLGKDVERGARMAVDDLNANSPVIGGKKVKVELQVEDDGGDPRQATQVAQRLVDAKVKGVVGHFNSGATIPASKIYYDARIPEISQSSTNPKYTQQGFDTAFRLVANDGQLGSVLGKYAVQKWGAKSVAVIDDRTAYGQGIADEFLKSATAAGAKLVSRQYTTDKATDFRGVLTAVKGESPDVVFYGGMDAQGGPMIKQMQQLGMVSKFMGGDGICTGELPNLAGTALNGRQVICAEAGGITSEYEPGMENFKKRFKQKYGQDVVIYAPYAYDAIMILVDAMKHAGSSEPAKYLPYLKKTDYKGVIGETRFDSKGDLQNATLTLYTFKDGKRESLGVQH</sequence>
<dbReference type="PANTHER" id="PTHR47151:SF2">
    <property type="entry name" value="AMINO ACID BINDING PROTEIN"/>
    <property type="match status" value="1"/>
</dbReference>
<comment type="similarity">
    <text evidence="1">Belongs to the leucine-binding protein family.</text>
</comment>
<organism evidence="7 8">
    <name type="scientific">Burkholderia contaminans</name>
    <dbReference type="NCBI Taxonomy" id="488447"/>
    <lineage>
        <taxon>Bacteria</taxon>
        <taxon>Pseudomonadati</taxon>
        <taxon>Pseudomonadota</taxon>
        <taxon>Betaproteobacteria</taxon>
        <taxon>Burkholderiales</taxon>
        <taxon>Burkholderiaceae</taxon>
        <taxon>Burkholderia</taxon>
        <taxon>Burkholderia cepacia complex</taxon>
    </lineage>
</organism>
<dbReference type="SUPFAM" id="SSF53822">
    <property type="entry name" value="Periplasmic binding protein-like I"/>
    <property type="match status" value="1"/>
</dbReference>
<reference evidence="7 8" key="1">
    <citation type="submission" date="2018-01" db="EMBL/GenBank/DDBJ databases">
        <title>Successful Treatment of Persistent Burkholderia cepacia Bacteremia with Ceftazidime-Avibactam.</title>
        <authorList>
            <person name="Tamma P."/>
            <person name="Fan Y."/>
            <person name="Bergman Y."/>
            <person name="Sick-Samuels A."/>
            <person name="Hsu A."/>
            <person name="Timp W."/>
            <person name="Simner P."/>
        </authorList>
    </citation>
    <scope>NUCLEOTIDE SEQUENCE [LARGE SCALE GENOMIC DNA]</scope>
    <source>
        <strain evidence="7 8">170816</strain>
    </source>
</reference>
<keyword evidence="4" id="KW-0029">Amino-acid transport</keyword>
<feature type="signal peptide" evidence="5">
    <location>
        <begin position="1"/>
        <end position="24"/>
    </location>
</feature>
<dbReference type="GO" id="GO:0006865">
    <property type="term" value="P:amino acid transport"/>
    <property type="evidence" value="ECO:0007669"/>
    <property type="project" value="UniProtKB-KW"/>
</dbReference>
<dbReference type="PANTHER" id="PTHR47151">
    <property type="entry name" value="LEU/ILE/VAL-BINDING ABC TRANSPORTER SUBUNIT"/>
    <property type="match status" value="1"/>
</dbReference>
<dbReference type="RefSeq" id="WP_089461658.1">
    <property type="nucleotide sequence ID" value="NZ_CM009575.1"/>
</dbReference>
<evidence type="ECO:0000313" key="7">
    <source>
        <dbReference type="EMBL" id="POZ83193.1"/>
    </source>
</evidence>
<proteinExistence type="inferred from homology"/>
<dbReference type="InterPro" id="IPR000709">
    <property type="entry name" value="Leu_Ile_Val-bd"/>
</dbReference>
<name>A0A2S5DVS0_9BURK</name>
<dbReference type="AlphaFoldDB" id="A0A2S5DVS0"/>
<keyword evidence="2" id="KW-0813">Transport</keyword>
<evidence type="ECO:0000313" key="8">
    <source>
        <dbReference type="Proteomes" id="UP000238655"/>
    </source>
</evidence>
<comment type="caution">
    <text evidence="7">The sequence shown here is derived from an EMBL/GenBank/DDBJ whole genome shotgun (WGS) entry which is preliminary data.</text>
</comment>
<evidence type="ECO:0000256" key="5">
    <source>
        <dbReference type="SAM" id="SignalP"/>
    </source>
</evidence>
<evidence type="ECO:0000259" key="6">
    <source>
        <dbReference type="Pfam" id="PF13458"/>
    </source>
</evidence>
<evidence type="ECO:0000256" key="3">
    <source>
        <dbReference type="ARBA" id="ARBA00022729"/>
    </source>
</evidence>
<keyword evidence="3 5" id="KW-0732">Signal</keyword>
<protein>
    <submittedName>
        <fullName evidence="7">Branched-chain amino acid ABC transporter substrate-binding protein</fullName>
    </submittedName>
</protein>
<dbReference type="InterPro" id="IPR028082">
    <property type="entry name" value="Peripla_BP_I"/>
</dbReference>